<dbReference type="SUPFAM" id="SSF82771">
    <property type="entry name" value="GIY-YIG endonuclease"/>
    <property type="match status" value="1"/>
</dbReference>
<feature type="domain" description="GIY-YIG" evidence="2">
    <location>
        <begin position="4"/>
        <end position="82"/>
    </location>
</feature>
<comment type="similarity">
    <text evidence="1">Belongs to the UPF0213 family.</text>
</comment>
<comment type="caution">
    <text evidence="3">The sequence shown here is derived from an EMBL/GenBank/DDBJ whole genome shotgun (WGS) entry which is preliminary data.</text>
</comment>
<evidence type="ECO:0000256" key="1">
    <source>
        <dbReference type="ARBA" id="ARBA00007435"/>
    </source>
</evidence>
<proteinExistence type="inferred from homology"/>
<dbReference type="PANTHER" id="PTHR34477:SF1">
    <property type="entry name" value="UPF0213 PROTEIN YHBQ"/>
    <property type="match status" value="1"/>
</dbReference>
<evidence type="ECO:0000313" key="4">
    <source>
        <dbReference type="Proteomes" id="UP001596422"/>
    </source>
</evidence>
<dbReference type="Gene3D" id="3.40.1440.10">
    <property type="entry name" value="GIY-YIG endonuclease"/>
    <property type="match status" value="1"/>
</dbReference>
<keyword evidence="4" id="KW-1185">Reference proteome</keyword>
<protein>
    <submittedName>
        <fullName evidence="3">GIY-YIG nuclease family protein</fullName>
    </submittedName>
</protein>
<sequence length="89" mass="10374">MSQQSWFVYMLRCADGSLYTGVTTDPERRLREHNDDNRLGARYTRARRPVELAWQEPQPGRGEALRREIEIKALTRRAKLALIAESKCL</sequence>
<name>A0ABW1ZTS8_9GAMM</name>
<dbReference type="EMBL" id="JBHSWE010000001">
    <property type="protein sequence ID" value="MFC6669156.1"/>
    <property type="molecule type" value="Genomic_DNA"/>
</dbReference>
<evidence type="ECO:0000259" key="2">
    <source>
        <dbReference type="PROSITE" id="PS50164"/>
    </source>
</evidence>
<dbReference type="CDD" id="cd10456">
    <property type="entry name" value="GIY-YIG_UPF0213"/>
    <property type="match status" value="1"/>
</dbReference>
<evidence type="ECO:0000313" key="3">
    <source>
        <dbReference type="EMBL" id="MFC6669156.1"/>
    </source>
</evidence>
<dbReference type="InterPro" id="IPR035901">
    <property type="entry name" value="GIY-YIG_endonuc_sf"/>
</dbReference>
<dbReference type="InterPro" id="IPR050190">
    <property type="entry name" value="UPF0213_domain"/>
</dbReference>
<dbReference type="Pfam" id="PF01541">
    <property type="entry name" value="GIY-YIG"/>
    <property type="match status" value="1"/>
</dbReference>
<gene>
    <name evidence="3" type="ORF">ACFQDL_02805</name>
</gene>
<dbReference type="InterPro" id="IPR000305">
    <property type="entry name" value="GIY-YIG_endonuc"/>
</dbReference>
<dbReference type="PROSITE" id="PS50164">
    <property type="entry name" value="GIY_YIG"/>
    <property type="match status" value="1"/>
</dbReference>
<organism evidence="3 4">
    <name type="scientific">Marinobacterium aestuariivivens</name>
    <dbReference type="NCBI Taxonomy" id="1698799"/>
    <lineage>
        <taxon>Bacteria</taxon>
        <taxon>Pseudomonadati</taxon>
        <taxon>Pseudomonadota</taxon>
        <taxon>Gammaproteobacteria</taxon>
        <taxon>Oceanospirillales</taxon>
        <taxon>Oceanospirillaceae</taxon>
        <taxon>Marinobacterium</taxon>
    </lineage>
</organism>
<accession>A0ABW1ZTS8</accession>
<dbReference type="PANTHER" id="PTHR34477">
    <property type="entry name" value="UPF0213 PROTEIN YHBQ"/>
    <property type="match status" value="1"/>
</dbReference>
<dbReference type="RefSeq" id="WP_379907735.1">
    <property type="nucleotide sequence ID" value="NZ_JBHSWE010000001.1"/>
</dbReference>
<dbReference type="Proteomes" id="UP001596422">
    <property type="component" value="Unassembled WGS sequence"/>
</dbReference>
<reference evidence="4" key="1">
    <citation type="journal article" date="2019" name="Int. J. Syst. Evol. Microbiol.">
        <title>The Global Catalogue of Microorganisms (GCM) 10K type strain sequencing project: providing services to taxonomists for standard genome sequencing and annotation.</title>
        <authorList>
            <consortium name="The Broad Institute Genomics Platform"/>
            <consortium name="The Broad Institute Genome Sequencing Center for Infectious Disease"/>
            <person name="Wu L."/>
            <person name="Ma J."/>
        </authorList>
    </citation>
    <scope>NUCLEOTIDE SEQUENCE [LARGE SCALE GENOMIC DNA]</scope>
    <source>
        <strain evidence="4">NBRC 111756</strain>
    </source>
</reference>